<dbReference type="RefSeq" id="WP_241350115.1">
    <property type="nucleotide sequence ID" value="NZ_JAKZGP010000100.1"/>
</dbReference>
<evidence type="ECO:0000313" key="8">
    <source>
        <dbReference type="EMBL" id="MCH7411686.1"/>
    </source>
</evidence>
<dbReference type="EMBL" id="JAKZGP010000100">
    <property type="protein sequence ID" value="MCH7411686.1"/>
    <property type="molecule type" value="Genomic_DNA"/>
</dbReference>
<feature type="transmembrane region" description="Helical" evidence="7">
    <location>
        <begin position="248"/>
        <end position="270"/>
    </location>
</feature>
<dbReference type="Proteomes" id="UP001165489">
    <property type="component" value="Unassembled WGS sequence"/>
</dbReference>
<feature type="transmembrane region" description="Helical" evidence="7">
    <location>
        <begin position="291"/>
        <end position="314"/>
    </location>
</feature>
<keyword evidence="3 8" id="KW-0808">Transferase</keyword>
<feature type="transmembrane region" description="Helical" evidence="7">
    <location>
        <begin position="211"/>
        <end position="228"/>
    </location>
</feature>
<comment type="subcellular location">
    <subcellularLocation>
        <location evidence="1">Cell membrane</location>
        <topology evidence="1">Multi-pass membrane protein</topology>
    </subcellularLocation>
</comment>
<dbReference type="PANTHER" id="PTHR22926:SF3">
    <property type="entry name" value="UNDECAPRENYL-PHOSPHATE ALPHA-N-ACETYLGLUCOSAMINYL 1-PHOSPHATE TRANSFERASE"/>
    <property type="match status" value="1"/>
</dbReference>
<accession>A0ABS9V5I7</accession>
<evidence type="ECO:0000256" key="7">
    <source>
        <dbReference type="SAM" id="Phobius"/>
    </source>
</evidence>
<dbReference type="PANTHER" id="PTHR22926">
    <property type="entry name" value="PHOSPHO-N-ACETYLMURAMOYL-PENTAPEPTIDE-TRANSFERASE"/>
    <property type="match status" value="1"/>
</dbReference>
<evidence type="ECO:0000256" key="6">
    <source>
        <dbReference type="ARBA" id="ARBA00023136"/>
    </source>
</evidence>
<feature type="transmembrane region" description="Helical" evidence="7">
    <location>
        <begin position="181"/>
        <end position="199"/>
    </location>
</feature>
<keyword evidence="5 7" id="KW-1133">Transmembrane helix</keyword>
<reference evidence="8" key="1">
    <citation type="submission" date="2022-03" db="EMBL/GenBank/DDBJ databases">
        <title>De novo assembled genomes of Belliella spp. (Cyclobacteriaceae) strains.</title>
        <authorList>
            <person name="Szabo A."/>
            <person name="Korponai K."/>
            <person name="Felfoldi T."/>
        </authorList>
    </citation>
    <scope>NUCLEOTIDE SEQUENCE</scope>
    <source>
        <strain evidence="8">DSM 111904</strain>
    </source>
</reference>
<dbReference type="GO" id="GO:0016740">
    <property type="term" value="F:transferase activity"/>
    <property type="evidence" value="ECO:0007669"/>
    <property type="project" value="UniProtKB-KW"/>
</dbReference>
<keyword evidence="4 7" id="KW-0812">Transmembrane</keyword>
<evidence type="ECO:0000256" key="5">
    <source>
        <dbReference type="ARBA" id="ARBA00022989"/>
    </source>
</evidence>
<dbReference type="Pfam" id="PF00953">
    <property type="entry name" value="Glycos_transf_4"/>
    <property type="match status" value="1"/>
</dbReference>
<evidence type="ECO:0000256" key="4">
    <source>
        <dbReference type="ARBA" id="ARBA00022692"/>
    </source>
</evidence>
<feature type="transmembrane region" description="Helical" evidence="7">
    <location>
        <begin position="157"/>
        <end position="175"/>
    </location>
</feature>
<dbReference type="PROSITE" id="PS01348">
    <property type="entry name" value="MRAY_2"/>
    <property type="match status" value="1"/>
</dbReference>
<keyword evidence="6 7" id="KW-0472">Membrane</keyword>
<feature type="transmembrane region" description="Helical" evidence="7">
    <location>
        <begin position="129"/>
        <end position="145"/>
    </location>
</feature>
<evidence type="ECO:0000256" key="1">
    <source>
        <dbReference type="ARBA" id="ARBA00004651"/>
    </source>
</evidence>
<gene>
    <name evidence="8" type="ORF">MM239_20030</name>
</gene>
<protein>
    <submittedName>
        <fullName evidence="8">Undecaprenyl/decaprenyl-phosphate alpha-N-acetylglucosaminyl 1-phosphate transferase</fullName>
    </submittedName>
</protein>
<proteinExistence type="predicted"/>
<feature type="transmembrane region" description="Helical" evidence="7">
    <location>
        <begin position="100"/>
        <end position="117"/>
    </location>
</feature>
<feature type="transmembrane region" description="Helical" evidence="7">
    <location>
        <begin position="72"/>
        <end position="88"/>
    </location>
</feature>
<dbReference type="InterPro" id="IPR018480">
    <property type="entry name" value="PNAcMuramoyl-5peptid_Trfase_CS"/>
</dbReference>
<feature type="transmembrane region" description="Helical" evidence="7">
    <location>
        <begin position="320"/>
        <end position="340"/>
    </location>
</feature>
<dbReference type="InterPro" id="IPR000715">
    <property type="entry name" value="Glycosyl_transferase_4"/>
</dbReference>
<evidence type="ECO:0000256" key="2">
    <source>
        <dbReference type="ARBA" id="ARBA00022475"/>
    </source>
</evidence>
<sequence length="361" mass="40658">MTLAIGFAVTVILTWFLMPYLIRFLLERGIGDIIDDRRMHISFTPTAGGIGVMVPIFVSAFIGLMFFQFDQLLLPVLAVFFITITGAIDDIYDLKASRKLAMMILPAVVLTVLGFRVDSLYGLAGIYEIPGYLSYPLTILIYVFLTNAFNLIDGVDGLLNVVASFMFIVLGSWFFLVGEYAYSFLAFSFLGGSLGFLIYNWSPAKIFMGDTGSLSIGFVMAVFGITFLKVNDGLPVAFEFHIDTPVSFIITLLIFPIFDTFRVFLLRIWNKTSPFKADKRHIHHCLSYFGFNHRMIALTALVFNVMLFIGVSAIDQLSDSMLILVVTGILFLCSFTIYIFRTHRVTIAKRRTVTDRELEIH</sequence>
<name>A0ABS9V5I7_9BACT</name>
<organism evidence="8 9">
    <name type="scientific">Belliella filtrata</name>
    <dbReference type="NCBI Taxonomy" id="2923435"/>
    <lineage>
        <taxon>Bacteria</taxon>
        <taxon>Pseudomonadati</taxon>
        <taxon>Bacteroidota</taxon>
        <taxon>Cytophagia</taxon>
        <taxon>Cytophagales</taxon>
        <taxon>Cyclobacteriaceae</taxon>
        <taxon>Belliella</taxon>
    </lineage>
</organism>
<comment type="caution">
    <text evidence="8">The sequence shown here is derived from an EMBL/GenBank/DDBJ whole genome shotgun (WGS) entry which is preliminary data.</text>
</comment>
<dbReference type="CDD" id="cd06853">
    <property type="entry name" value="GT_WecA_like"/>
    <property type="match status" value="1"/>
</dbReference>
<evidence type="ECO:0000256" key="3">
    <source>
        <dbReference type="ARBA" id="ARBA00022679"/>
    </source>
</evidence>
<keyword evidence="2" id="KW-1003">Cell membrane</keyword>
<feature type="transmembrane region" description="Helical" evidence="7">
    <location>
        <begin position="6"/>
        <end position="26"/>
    </location>
</feature>
<feature type="transmembrane region" description="Helical" evidence="7">
    <location>
        <begin position="47"/>
        <end position="66"/>
    </location>
</feature>
<keyword evidence="9" id="KW-1185">Reference proteome</keyword>
<evidence type="ECO:0000313" key="9">
    <source>
        <dbReference type="Proteomes" id="UP001165489"/>
    </source>
</evidence>